<reference evidence="6" key="1">
    <citation type="submission" date="2016-02" db="EMBL/GenBank/DDBJ databases">
        <authorList>
            <person name="Rodrigo-Torres Lidia"/>
            <person name="Arahal R.David."/>
        </authorList>
    </citation>
    <scope>NUCLEOTIDE SEQUENCE [LARGE SCALE GENOMIC DNA]</scope>
    <source>
        <strain evidence="6">CECT 8713</strain>
    </source>
</reference>
<dbReference type="InterPro" id="IPR036691">
    <property type="entry name" value="Endo/exonu/phosph_ase_sf"/>
</dbReference>
<evidence type="ECO:0000256" key="3">
    <source>
        <dbReference type="ARBA" id="ARBA00022801"/>
    </source>
</evidence>
<dbReference type="AlphaFoldDB" id="A0A128FFI7"/>
<dbReference type="GO" id="GO:0016787">
    <property type="term" value="F:hydrolase activity"/>
    <property type="evidence" value="ECO:0007669"/>
    <property type="project" value="UniProtKB-KW"/>
</dbReference>
<dbReference type="PANTHER" id="PTHR33607:SF2">
    <property type="entry name" value="ENDONUCLEASE-1"/>
    <property type="match status" value="1"/>
</dbReference>
<evidence type="ECO:0000256" key="4">
    <source>
        <dbReference type="SAM" id="SignalP"/>
    </source>
</evidence>
<proteinExistence type="inferred from homology"/>
<accession>A0A128FFI7</accession>
<dbReference type="EMBL" id="FIZY01000034">
    <property type="protein sequence ID" value="CZF85031.1"/>
    <property type="molecule type" value="Genomic_DNA"/>
</dbReference>
<sequence length="664" mass="74930">MGKHRQCWPFIASLMAICASGLHAEMIASDQTGEALLELLQRDYKPQKTLNYGNAREKMFSEIDNENGQVKLVYTGVYFPTTTIPNHNIVNTEHTWPQSKFKGSRDRSMMKSDLHHLYPTFSKVNAERGSKPFAEIPDNQTKKWWVNDNGVSAIPTQNIDFYSESTTGKFEPREDHKGNVARAMAYLYTVYDLPPGSERWFENQLDTLYKWHQLDPVDDKELKRTMAIADIQGTVNPYVVDETLFGRALMGAMSANGIQPNTDMTPLVPLNETFGVWSGEVKLKITTWNLEHMMSRERFQEWATFCGRDDVNWDDNVAKSKGKPRHLTYCNAHSGLNWPANTKQQSLPLRTIEAFEQKVAALQERAIELDSDVYAFQEVSDAEAIESILPKNEYVVMFEAVDGVPMQVGYAVRKSLAKNASYSLVESVSVCRKEDRVILENPASCKPSAYRTRPGLELTLGVNGEMVKILNVHLKSSCRSDPVSQPRTGASERNIEGCQMLRDQIPALEAWIDQRATNGEMFILLGDFNRDFVKEFRNKMTARLDGSKPSDPILPNTQIGSVFHELNDNSPEGAKLHLEWQKIDGEYKYDCPSKEGYVEKVYSCHRGIDHIIVGDSLFTSLTDSPEKIYAKGADYGRGAYCGDQARPSDHCPVTVELSMPNAAK</sequence>
<keyword evidence="4" id="KW-0732">Signal</keyword>
<evidence type="ECO:0000256" key="2">
    <source>
        <dbReference type="ARBA" id="ARBA00022722"/>
    </source>
</evidence>
<evidence type="ECO:0000313" key="5">
    <source>
        <dbReference type="EMBL" id="CZF85031.1"/>
    </source>
</evidence>
<organism evidence="5 6">
    <name type="scientific">Grimontia marina</name>
    <dbReference type="NCBI Taxonomy" id="646534"/>
    <lineage>
        <taxon>Bacteria</taxon>
        <taxon>Pseudomonadati</taxon>
        <taxon>Pseudomonadota</taxon>
        <taxon>Gammaproteobacteria</taxon>
        <taxon>Vibrionales</taxon>
        <taxon>Vibrionaceae</taxon>
        <taxon>Grimontia</taxon>
    </lineage>
</organism>
<evidence type="ECO:0000313" key="6">
    <source>
        <dbReference type="Proteomes" id="UP000073601"/>
    </source>
</evidence>
<keyword evidence="3 5" id="KW-0378">Hydrolase</keyword>
<feature type="chain" id="PRO_5007282432" evidence="4">
    <location>
        <begin position="25"/>
        <end position="664"/>
    </location>
</feature>
<dbReference type="RefSeq" id="WP_062712324.1">
    <property type="nucleotide sequence ID" value="NZ_CAWRCI010000034.1"/>
</dbReference>
<dbReference type="Proteomes" id="UP000073601">
    <property type="component" value="Unassembled WGS sequence"/>
</dbReference>
<dbReference type="OrthoDB" id="395856at2"/>
<dbReference type="InterPro" id="IPR007346">
    <property type="entry name" value="Endonuclease-I"/>
</dbReference>
<keyword evidence="6" id="KW-1185">Reference proteome</keyword>
<feature type="signal peptide" evidence="4">
    <location>
        <begin position="1"/>
        <end position="24"/>
    </location>
</feature>
<dbReference type="SUPFAM" id="SSF56219">
    <property type="entry name" value="DNase I-like"/>
    <property type="match status" value="1"/>
</dbReference>
<gene>
    <name evidence="5" type="primary">bsn</name>
    <name evidence="5" type="ORF">GMA8713_03348</name>
</gene>
<dbReference type="InterPro" id="IPR044925">
    <property type="entry name" value="His-Me_finger_sf"/>
</dbReference>
<comment type="similarity">
    <text evidence="1">Belongs to the EndA/NucM nuclease family.</text>
</comment>
<dbReference type="GO" id="GO:0004518">
    <property type="term" value="F:nuclease activity"/>
    <property type="evidence" value="ECO:0007669"/>
    <property type="project" value="UniProtKB-KW"/>
</dbReference>
<dbReference type="EC" id="3.1.-.-" evidence="5"/>
<name>A0A128FFI7_9GAMM</name>
<protein>
    <submittedName>
        <fullName evidence="5">Extracellular ribonuclease</fullName>
        <ecNumber evidence="5">3.1.-.-</ecNumber>
    </submittedName>
</protein>
<dbReference type="Gene3D" id="3.60.10.10">
    <property type="entry name" value="Endonuclease/exonuclease/phosphatase"/>
    <property type="match status" value="1"/>
</dbReference>
<keyword evidence="2" id="KW-0540">Nuclease</keyword>
<dbReference type="Pfam" id="PF04231">
    <property type="entry name" value="Endonuclease_1"/>
    <property type="match status" value="1"/>
</dbReference>
<dbReference type="PANTHER" id="PTHR33607">
    <property type="entry name" value="ENDONUCLEASE-1"/>
    <property type="match status" value="1"/>
</dbReference>
<dbReference type="SUPFAM" id="SSF54060">
    <property type="entry name" value="His-Me finger endonucleases"/>
    <property type="match status" value="1"/>
</dbReference>
<evidence type="ECO:0000256" key="1">
    <source>
        <dbReference type="ARBA" id="ARBA00006429"/>
    </source>
</evidence>